<comment type="caution">
    <text evidence="2">The sequence shown here is derived from an EMBL/GenBank/DDBJ whole genome shotgun (WGS) entry which is preliminary data.</text>
</comment>
<organism evidence="2 3">
    <name type="scientific">Pseudovibrio japonicus</name>
    <dbReference type="NCBI Taxonomy" id="366534"/>
    <lineage>
        <taxon>Bacteria</taxon>
        <taxon>Pseudomonadati</taxon>
        <taxon>Pseudomonadota</taxon>
        <taxon>Alphaproteobacteria</taxon>
        <taxon>Hyphomicrobiales</taxon>
        <taxon>Stappiaceae</taxon>
        <taxon>Pseudovibrio</taxon>
    </lineage>
</organism>
<dbReference type="Proteomes" id="UP000637980">
    <property type="component" value="Unassembled WGS sequence"/>
</dbReference>
<evidence type="ECO:0000313" key="3">
    <source>
        <dbReference type="Proteomes" id="UP000637980"/>
    </source>
</evidence>
<gene>
    <name evidence="2" type="ORF">GCM10007094_39030</name>
</gene>
<dbReference type="PROSITE" id="PS50817">
    <property type="entry name" value="INTEIN_N_TER"/>
    <property type="match status" value="1"/>
</dbReference>
<feature type="region of interest" description="Disordered" evidence="1">
    <location>
        <begin position="552"/>
        <end position="571"/>
    </location>
</feature>
<name>A0ABQ3ELN5_9HYPH</name>
<evidence type="ECO:0008006" key="4">
    <source>
        <dbReference type="Google" id="ProtNLM"/>
    </source>
</evidence>
<evidence type="ECO:0000256" key="1">
    <source>
        <dbReference type="SAM" id="MobiDB-lite"/>
    </source>
</evidence>
<proteinExistence type="predicted"/>
<keyword evidence="3" id="KW-1185">Reference proteome</keyword>
<dbReference type="InterPro" id="IPR006141">
    <property type="entry name" value="Intein_N"/>
</dbReference>
<sequence length="571" mass="62198">MSVWERLTFGQRVEANDALLFLRATSIFTGFNNIDATLPQAKDQIARYMLGEFGVEQFNLQDFEHRITPNAIMGFTAEFDDTVFGSGDNLFFDFDEYIEVNAYSLSEGESFEVNFQGASLEPFGDAALGTSSFAVTGQATVGSNNEIFLNVTVRHAVGYEFNNEISLDLNPWWEGETALQKADVDISSPINKIDGEVSLSFKMQTSSDLETLPQEVVEKLLEASANANINTNLLDGMRIEFEQIIADEGKYPDLSGIEVTPRPKPVSDIDHKKIEDSLKESIDNGEISVDEAISLINRFSEGEMKQAFLSGLKNSDASCFLAGTPILLPDGSEKPIEEIIVGDEVQSYNAAGELVASRVSKVFRNQSKHILDVFGLMVTPGHVTFCGDGEFAGQHVPIIDILRTDGAVVQTDGSMIRAATGCAVSSEGDVLLWTVTGERQADGTVAIREKAQIRAGSRFILDDGCDICMLDVIKAAGGELTADGYIKLSGSDALLPFHWMFTESLPAPEDYVLQRSQVSLKEIYEAGEWEGRSSNFSAEGLGATRKIVTRSTAQVASGEPNIPLSLQPKSH</sequence>
<dbReference type="RefSeq" id="WP_189438476.1">
    <property type="nucleotide sequence ID" value="NZ_BMXE01000008.1"/>
</dbReference>
<protein>
    <recommendedName>
        <fullName evidence="4">Hint domain-containing protein</fullName>
    </recommendedName>
</protein>
<evidence type="ECO:0000313" key="2">
    <source>
        <dbReference type="EMBL" id="GHB45771.1"/>
    </source>
</evidence>
<accession>A0ABQ3ELN5</accession>
<dbReference type="InterPro" id="IPR036844">
    <property type="entry name" value="Hint_dom_sf"/>
</dbReference>
<dbReference type="EMBL" id="BMXE01000008">
    <property type="protein sequence ID" value="GHB45771.1"/>
    <property type="molecule type" value="Genomic_DNA"/>
</dbReference>
<dbReference type="CDD" id="cd00081">
    <property type="entry name" value="Hint"/>
    <property type="match status" value="1"/>
</dbReference>
<reference evidence="3" key="1">
    <citation type="journal article" date="2019" name="Int. J. Syst. Evol. Microbiol.">
        <title>The Global Catalogue of Microorganisms (GCM) 10K type strain sequencing project: providing services to taxonomists for standard genome sequencing and annotation.</title>
        <authorList>
            <consortium name="The Broad Institute Genomics Platform"/>
            <consortium name="The Broad Institute Genome Sequencing Center for Infectious Disease"/>
            <person name="Wu L."/>
            <person name="Ma J."/>
        </authorList>
    </citation>
    <scope>NUCLEOTIDE SEQUENCE [LARGE SCALE GENOMIC DNA]</scope>
    <source>
        <strain evidence="3">KCTC 12861</strain>
    </source>
</reference>
<dbReference type="SUPFAM" id="SSF51294">
    <property type="entry name" value="Hedgehog/intein (Hint) domain"/>
    <property type="match status" value="1"/>
</dbReference>
<dbReference type="Gene3D" id="2.170.16.10">
    <property type="entry name" value="Hedgehog/Intein (Hint) domain"/>
    <property type="match status" value="1"/>
</dbReference>